<name>A0A6B8WAM7_9CORY</name>
<proteinExistence type="predicted"/>
<dbReference type="RefSeq" id="WP_156231839.1">
    <property type="nucleotide sequence ID" value="NZ_CP046455.1"/>
</dbReference>
<accession>A0A6B8WAM7</accession>
<dbReference type="AlphaFoldDB" id="A0A6B8WAM7"/>
<dbReference type="Proteomes" id="UP000424462">
    <property type="component" value="Chromosome"/>
</dbReference>
<protein>
    <submittedName>
        <fullName evidence="1">Uncharacterized protein</fullName>
    </submittedName>
</protein>
<keyword evidence="2" id="KW-1185">Reference proteome</keyword>
<reference evidence="1 2" key="1">
    <citation type="submission" date="2019-11" db="EMBL/GenBank/DDBJ databases">
        <title>Complete genome sequence of Corynebacterium kalinowskii 1959, a novel Corynebacterium species isolated from soil of a small paddock in Vilsendorf, Germany.</title>
        <authorList>
            <person name="Schaffert L."/>
            <person name="Ruwe M."/>
            <person name="Milse J."/>
            <person name="Hanuschka K."/>
            <person name="Ortseifen V."/>
            <person name="Droste J."/>
            <person name="Brandt D."/>
            <person name="Schlueter L."/>
            <person name="Kutter Y."/>
            <person name="Vinke S."/>
            <person name="Viehoefer P."/>
            <person name="Jacob L."/>
            <person name="Luebke N.-C."/>
            <person name="Schulte-Berndt E."/>
            <person name="Hain C."/>
            <person name="Linder M."/>
            <person name="Schmidt P."/>
            <person name="Wollenschlaeger L."/>
            <person name="Luttermann T."/>
            <person name="Thieme E."/>
            <person name="Hassa J."/>
            <person name="Haak M."/>
            <person name="Wittchen M."/>
            <person name="Mentz A."/>
            <person name="Persicke M."/>
            <person name="Busche T."/>
            <person name="Ruckert C."/>
        </authorList>
    </citation>
    <scope>NUCLEOTIDE SEQUENCE [LARGE SCALE GENOMIC DNA]</scope>
    <source>
        <strain evidence="1 2">2039</strain>
    </source>
</reference>
<gene>
    <name evidence="1" type="ORF">COCCU_12225</name>
</gene>
<dbReference type="KEGG" id="cok:COCCU_12225"/>
<sequence>MAVIRLASGQSHIVPRDKFLAQLQVFLSDDSSFEVEISPTLESHRRPNSNLVALRNPQGEAEITVLPGHSGSQFISGTSLFATLSIASGAGGETRLELPAFEVGGLRASTILRVIPEGDQVYIQVGETGGDGSLDAGSAGVRSALRSSIDRDGLPQGQRRDLTLLVDVTSSMNYSTSPECFGAMFTFAAGVLSSIVADRRVQLLTSSASSTPELLQGAESIQALGQREFERREVGWGVELSQISPDEALVVISDDLPAEVLKFPGMVHLLSPRPPLLPQGITATVFDGQMIKAVTEHNDTTLRAPTRIMYDTLTRGEK</sequence>
<evidence type="ECO:0000313" key="2">
    <source>
        <dbReference type="Proteomes" id="UP000424462"/>
    </source>
</evidence>
<organism evidence="1 2">
    <name type="scientific">Corynebacterium occultum</name>
    <dbReference type="NCBI Taxonomy" id="2675219"/>
    <lineage>
        <taxon>Bacteria</taxon>
        <taxon>Bacillati</taxon>
        <taxon>Actinomycetota</taxon>
        <taxon>Actinomycetes</taxon>
        <taxon>Mycobacteriales</taxon>
        <taxon>Corynebacteriaceae</taxon>
        <taxon>Corynebacterium</taxon>
    </lineage>
</organism>
<dbReference type="EMBL" id="CP046455">
    <property type="protein sequence ID" value="QGU08345.1"/>
    <property type="molecule type" value="Genomic_DNA"/>
</dbReference>
<evidence type="ECO:0000313" key="1">
    <source>
        <dbReference type="EMBL" id="QGU08345.1"/>
    </source>
</evidence>